<protein>
    <submittedName>
        <fullName evidence="3">Synapseassociated protein of 47 kDalike [Megachile rotundata]</fullName>
    </submittedName>
</protein>
<feature type="compositionally biased region" description="Acidic residues" evidence="1">
    <location>
        <begin position="346"/>
        <end position="362"/>
    </location>
</feature>
<feature type="region of interest" description="Disordered" evidence="1">
    <location>
        <begin position="304"/>
        <end position="362"/>
    </location>
</feature>
<dbReference type="GO" id="GO:0048172">
    <property type="term" value="P:regulation of short-term neuronal synaptic plasticity"/>
    <property type="evidence" value="ECO:0007669"/>
    <property type="project" value="TreeGrafter"/>
</dbReference>
<dbReference type="GO" id="GO:0005794">
    <property type="term" value="C:Golgi apparatus"/>
    <property type="evidence" value="ECO:0007669"/>
    <property type="project" value="TreeGrafter"/>
</dbReference>
<evidence type="ECO:0000256" key="1">
    <source>
        <dbReference type="SAM" id="MobiDB-lite"/>
    </source>
</evidence>
<accession>A0A0K2T8H1</accession>
<feature type="compositionally biased region" description="Basic and acidic residues" evidence="1">
    <location>
        <begin position="57"/>
        <end position="75"/>
    </location>
</feature>
<evidence type="ECO:0000313" key="3">
    <source>
        <dbReference type="EMBL" id="CDW22369.1"/>
    </source>
</evidence>
<sequence>MTEVETTKTLEEDLKEKVGVGAQYVSSFLGSAWSKASEGAAFFSFATGPDDEEEETLDPKDLPEENKEEDSISNDKEEEDDYDPLSTFLTAAMCKVGFTKSASSDEMKESESSYSLVDSAYSVFEKAKKTLEENIYSNEHSMFEMNKEQDAIVKQNLETQRLRNYYKGMFPWLGYENESELKDKIMALSSDKRNFLFDPPAGVTFDFDYSQATGIAEGLLAQDENLQLMRYRIVPKLKNEESFWKNYFYRVSLIQQCYELKSVQEYVVTDQEHIPKTGKHIEATETPIDDPSGDEEFVSDSFQTSSKDMDEATENVKKLSKVSPEDEIEAELENELQEYEVVKEEDNTEWENQLEDMLDSKK</sequence>
<dbReference type="GO" id="GO:0038203">
    <property type="term" value="P:TORC2 signaling"/>
    <property type="evidence" value="ECO:0007669"/>
    <property type="project" value="TreeGrafter"/>
</dbReference>
<organism evidence="3">
    <name type="scientific">Lepeophtheirus salmonis</name>
    <name type="common">Salmon louse</name>
    <name type="synonym">Caligus salmonis</name>
    <dbReference type="NCBI Taxonomy" id="72036"/>
    <lineage>
        <taxon>Eukaryota</taxon>
        <taxon>Metazoa</taxon>
        <taxon>Ecdysozoa</taxon>
        <taxon>Arthropoda</taxon>
        <taxon>Crustacea</taxon>
        <taxon>Multicrustacea</taxon>
        <taxon>Hexanauplia</taxon>
        <taxon>Copepoda</taxon>
        <taxon>Siphonostomatoida</taxon>
        <taxon>Caligidae</taxon>
        <taxon>Lepeophtheirus</taxon>
    </lineage>
</organism>
<evidence type="ECO:0000259" key="2">
    <source>
        <dbReference type="PROSITE" id="PS50858"/>
    </source>
</evidence>
<feature type="compositionally biased region" description="Acidic residues" evidence="1">
    <location>
        <begin position="325"/>
        <end position="338"/>
    </location>
</feature>
<dbReference type="InterPro" id="IPR005607">
    <property type="entry name" value="BSD_dom"/>
</dbReference>
<name>A0A0K2T8H1_LEPSM</name>
<dbReference type="Gene3D" id="1.10.3970.10">
    <property type="entry name" value="BSD domain"/>
    <property type="match status" value="1"/>
</dbReference>
<dbReference type="OrthoDB" id="47923at2759"/>
<dbReference type="EMBL" id="HACA01005008">
    <property type="protein sequence ID" value="CDW22369.1"/>
    <property type="molecule type" value="Transcribed_RNA"/>
</dbReference>
<dbReference type="SMART" id="SM00751">
    <property type="entry name" value="BSD"/>
    <property type="match status" value="1"/>
</dbReference>
<dbReference type="PANTHER" id="PTHR16019">
    <property type="entry name" value="SYNAPSE-ASSOCIATED PROTEIN"/>
    <property type="match status" value="1"/>
</dbReference>
<dbReference type="PROSITE" id="PS50858">
    <property type="entry name" value="BSD"/>
    <property type="match status" value="1"/>
</dbReference>
<dbReference type="InterPro" id="IPR035925">
    <property type="entry name" value="BSD_dom_sf"/>
</dbReference>
<feature type="compositionally biased region" description="Basic and acidic residues" evidence="1">
    <location>
        <begin position="307"/>
        <end position="317"/>
    </location>
</feature>
<proteinExistence type="predicted"/>
<dbReference type="GO" id="GO:0005634">
    <property type="term" value="C:nucleus"/>
    <property type="evidence" value="ECO:0007669"/>
    <property type="project" value="TreeGrafter"/>
</dbReference>
<feature type="domain" description="BSD" evidence="2">
    <location>
        <begin position="203"/>
        <end position="255"/>
    </location>
</feature>
<dbReference type="PANTHER" id="PTHR16019:SF6">
    <property type="entry name" value="SYNAPSE-ASSOCIATED PROTEIN 1"/>
    <property type="match status" value="1"/>
</dbReference>
<dbReference type="SUPFAM" id="SSF140383">
    <property type="entry name" value="BSD domain-like"/>
    <property type="match status" value="1"/>
</dbReference>
<dbReference type="AlphaFoldDB" id="A0A0K2T8H1"/>
<reference evidence="3" key="1">
    <citation type="submission" date="2014-05" db="EMBL/GenBank/DDBJ databases">
        <authorList>
            <person name="Chronopoulou M."/>
        </authorList>
    </citation>
    <scope>NUCLEOTIDE SEQUENCE</scope>
    <source>
        <tissue evidence="3">Whole organism</tissue>
    </source>
</reference>
<dbReference type="GO" id="GO:0045202">
    <property type="term" value="C:synapse"/>
    <property type="evidence" value="ECO:0007669"/>
    <property type="project" value="TreeGrafter"/>
</dbReference>
<feature type="region of interest" description="Disordered" evidence="1">
    <location>
        <begin position="44"/>
        <end position="82"/>
    </location>
</feature>
<dbReference type="InterPro" id="IPR051494">
    <property type="entry name" value="BSD_domain-containing"/>
</dbReference>
<dbReference type="Pfam" id="PF03909">
    <property type="entry name" value="BSD"/>
    <property type="match status" value="1"/>
</dbReference>